<dbReference type="InterPro" id="IPR001296">
    <property type="entry name" value="Glyco_trans_1"/>
</dbReference>
<evidence type="ECO:0000313" key="3">
    <source>
        <dbReference type="EMBL" id="ADL56829.1"/>
    </source>
</evidence>
<sequence>MISLMKILNVSNTIDPVTGGGEAERSYQMSKFLALSGADCRVLTIDTGLSEERKNFLGTGRVIALPCLFRRFYVPKINFSAINVIVNEADIIHLMGHWTILNALVYFAIRKQNKPYVVCPAGSLPIFGRSKLFKRIYNFVVGKKIVRNASMCIAVTPDEIKSFAEYGVPQDKIRVIPNGIAQTDFLAKDNDLFRKKYGLGTQPFILFVGRLNLIKGPDLLLKAFCKVSSKFPGVNLVFAGPDGGMLAELKRLVKHEDVDGRVYFLGYLGGADKSQAYHAAQFLAIPSRQEAMSIVVLEAGVSGIPVLLTDQCGFNQVADVGAGWVVPATIEGLVQGLEVVLSNIGAIEHAAERIKEYVLTKFSWNVIVQQYWALYTEIIMSRQ</sequence>
<feature type="domain" description="Glycosyltransferase subfamily 4-like N-terminal" evidence="2">
    <location>
        <begin position="20"/>
        <end position="180"/>
    </location>
</feature>
<dbReference type="InterPro" id="IPR050194">
    <property type="entry name" value="Glycosyltransferase_grp1"/>
</dbReference>
<dbReference type="STRING" id="395494.Galf_2837"/>
<dbReference type="Pfam" id="PF13439">
    <property type="entry name" value="Glyco_transf_4"/>
    <property type="match status" value="1"/>
</dbReference>
<reference evidence="3 4" key="1">
    <citation type="submission" date="2010-08" db="EMBL/GenBank/DDBJ databases">
        <title>Complete sequence of Gallionella capsiferriformans ES-2.</title>
        <authorList>
            <consortium name="US DOE Joint Genome Institute"/>
            <person name="Lucas S."/>
            <person name="Copeland A."/>
            <person name="Lapidus A."/>
            <person name="Cheng J.-F."/>
            <person name="Bruce D."/>
            <person name="Goodwin L."/>
            <person name="Pitluck S."/>
            <person name="Chertkov O."/>
            <person name="Davenport K.W."/>
            <person name="Detter J.C."/>
            <person name="Han C."/>
            <person name="Tapia R."/>
            <person name="Land M."/>
            <person name="Hauser L."/>
            <person name="Chang Y.-J."/>
            <person name="Jeffries C."/>
            <person name="Kyrpides N."/>
            <person name="Ivanova N."/>
            <person name="Mikhailova N."/>
            <person name="Shelobolina E.S."/>
            <person name="Picardal F."/>
            <person name="Roden E."/>
            <person name="Emerson D."/>
            <person name="Woyke T."/>
        </authorList>
    </citation>
    <scope>NUCLEOTIDE SEQUENCE [LARGE SCALE GENOMIC DNA]</scope>
    <source>
        <strain evidence="3 4">ES-2</strain>
    </source>
</reference>
<dbReference type="Proteomes" id="UP000001235">
    <property type="component" value="Chromosome"/>
</dbReference>
<gene>
    <name evidence="3" type="ordered locus">Galf_2837</name>
</gene>
<accession>D9SE07</accession>
<name>D9SE07_GALCS</name>
<feature type="domain" description="Glycosyl transferase family 1" evidence="1">
    <location>
        <begin position="191"/>
        <end position="344"/>
    </location>
</feature>
<organism evidence="3 4">
    <name type="scientific">Gallionella capsiferriformans (strain ES-2)</name>
    <name type="common">Gallionella ferruginea capsiferriformans (strain ES-2)</name>
    <dbReference type="NCBI Taxonomy" id="395494"/>
    <lineage>
        <taxon>Bacteria</taxon>
        <taxon>Pseudomonadati</taxon>
        <taxon>Pseudomonadota</taxon>
        <taxon>Betaproteobacteria</taxon>
        <taxon>Nitrosomonadales</taxon>
        <taxon>Gallionellaceae</taxon>
        <taxon>Gallionella</taxon>
    </lineage>
</organism>
<proteinExistence type="predicted"/>
<keyword evidence="4" id="KW-1185">Reference proteome</keyword>
<keyword evidence="3" id="KW-0808">Transferase</keyword>
<dbReference type="GO" id="GO:0016757">
    <property type="term" value="F:glycosyltransferase activity"/>
    <property type="evidence" value="ECO:0007669"/>
    <property type="project" value="InterPro"/>
</dbReference>
<dbReference type="PANTHER" id="PTHR45947">
    <property type="entry name" value="SULFOQUINOVOSYL TRANSFERASE SQD2"/>
    <property type="match status" value="1"/>
</dbReference>
<dbReference type="Gene3D" id="3.40.50.2000">
    <property type="entry name" value="Glycogen Phosphorylase B"/>
    <property type="match status" value="2"/>
</dbReference>
<dbReference type="EMBL" id="CP002159">
    <property type="protein sequence ID" value="ADL56829.1"/>
    <property type="molecule type" value="Genomic_DNA"/>
</dbReference>
<dbReference type="Pfam" id="PF00534">
    <property type="entry name" value="Glycos_transf_1"/>
    <property type="match status" value="1"/>
</dbReference>
<dbReference type="HOGENOM" id="CLU_009583_2_1_4"/>
<evidence type="ECO:0000259" key="2">
    <source>
        <dbReference type="Pfam" id="PF13439"/>
    </source>
</evidence>
<protein>
    <submittedName>
        <fullName evidence="3">Glycosyl transferase group 1</fullName>
    </submittedName>
</protein>
<dbReference type="AlphaFoldDB" id="D9SE07"/>
<dbReference type="CAZy" id="GT4">
    <property type="family name" value="Glycosyltransferase Family 4"/>
</dbReference>
<dbReference type="InterPro" id="IPR028098">
    <property type="entry name" value="Glyco_trans_4-like_N"/>
</dbReference>
<dbReference type="KEGG" id="gca:Galf_2837"/>
<dbReference type="SUPFAM" id="SSF53756">
    <property type="entry name" value="UDP-Glycosyltransferase/glycogen phosphorylase"/>
    <property type="match status" value="1"/>
</dbReference>
<evidence type="ECO:0000259" key="1">
    <source>
        <dbReference type="Pfam" id="PF00534"/>
    </source>
</evidence>
<dbReference type="PANTHER" id="PTHR45947:SF3">
    <property type="entry name" value="SULFOQUINOVOSYL TRANSFERASE SQD2"/>
    <property type="match status" value="1"/>
</dbReference>
<evidence type="ECO:0000313" key="4">
    <source>
        <dbReference type="Proteomes" id="UP000001235"/>
    </source>
</evidence>
<dbReference type="eggNOG" id="COG0438">
    <property type="taxonomic scope" value="Bacteria"/>
</dbReference>